<dbReference type="FunFam" id="2.40.110.10:FF:000011">
    <property type="entry name" value="Acyl-CoA dehydrogenase FadE34"/>
    <property type="match status" value="1"/>
</dbReference>
<evidence type="ECO:0000259" key="7">
    <source>
        <dbReference type="Pfam" id="PF00441"/>
    </source>
</evidence>
<proteinExistence type="inferred from homology"/>
<dbReference type="GO" id="GO:0018515">
    <property type="term" value="F:pimeloyl-CoA dehydrogenase activity"/>
    <property type="evidence" value="ECO:0007669"/>
    <property type="project" value="UniProtKB-EC"/>
</dbReference>
<evidence type="ECO:0000256" key="5">
    <source>
        <dbReference type="ARBA" id="ARBA00023002"/>
    </source>
</evidence>
<dbReference type="RefSeq" id="WP_134762831.1">
    <property type="nucleotide sequence ID" value="NZ_SOZD01000004.1"/>
</dbReference>
<dbReference type="SUPFAM" id="SSF56645">
    <property type="entry name" value="Acyl-CoA dehydrogenase NM domain-like"/>
    <property type="match status" value="1"/>
</dbReference>
<dbReference type="NCBIfam" id="TIGR03204">
    <property type="entry name" value="pimC_large"/>
    <property type="match status" value="1"/>
</dbReference>
<dbReference type="PANTHER" id="PTHR43292:SF3">
    <property type="entry name" value="ACYL-COA DEHYDROGENASE FADE29"/>
    <property type="match status" value="1"/>
</dbReference>
<dbReference type="GO" id="GO:0050660">
    <property type="term" value="F:flavin adenine dinucleotide binding"/>
    <property type="evidence" value="ECO:0007669"/>
    <property type="project" value="InterPro"/>
</dbReference>
<accession>A0A4Y8RH16</accession>
<dbReference type="Pfam" id="PF00441">
    <property type="entry name" value="Acyl-CoA_dh_1"/>
    <property type="match status" value="1"/>
</dbReference>
<dbReference type="Pfam" id="PF02770">
    <property type="entry name" value="Acyl-CoA_dh_M"/>
    <property type="match status" value="1"/>
</dbReference>
<evidence type="ECO:0000256" key="6">
    <source>
        <dbReference type="RuleBase" id="RU362125"/>
    </source>
</evidence>
<dbReference type="OrthoDB" id="9775090at2"/>
<dbReference type="EC" id="1.3.1.62" evidence="10"/>
<dbReference type="PANTHER" id="PTHR43292">
    <property type="entry name" value="ACYL-COA DEHYDROGENASE"/>
    <property type="match status" value="1"/>
</dbReference>
<name>A0A4Y8RH16_9HYPH</name>
<sequence length="400" mass="44514">MDLKFTPEEAAFRQEVRSFIRDNVPGDVTETLRAGRHVSKDQLVRWTRILNDKGWSVPHWPVEHGGTGWDAIRQYIFLDEMQRAPAPQMLPFGHSMVGPVIYTFGSKEQKAKFLPRIANLDDWWCQGFSEPGAGSDLAGLSTRAVRDGDHYVVNGQKTWTTLGQYADWIFCLVRTDPAAPKKQMGISFLLIDMTTPGITVRPIRTIEGGHEVNEVFFDDVKVPVENLVGEENRGWDYAKFLLGNERTGIAGVGATKQRIRRLKEIAKAEPAAGGVVWDDARFREKVAAVEVELKALEMTQLRVVSAEARQGHGKPDPASSILKIKGTELQQATTELLMEAIGPFALPYEAEEIEGRNEPPVGPDYAAPIAPNYFNYRKVSIYGGSNEIQKNIIAKAILGL</sequence>
<evidence type="ECO:0000259" key="8">
    <source>
        <dbReference type="Pfam" id="PF02770"/>
    </source>
</evidence>
<dbReference type="SUPFAM" id="SSF47203">
    <property type="entry name" value="Acyl-CoA dehydrogenase C-terminal domain-like"/>
    <property type="match status" value="1"/>
</dbReference>
<dbReference type="InterPro" id="IPR009075">
    <property type="entry name" value="AcylCo_DH/oxidase_C"/>
</dbReference>
<feature type="domain" description="Acyl-CoA oxidase/dehydrogenase middle" evidence="8">
    <location>
        <begin position="125"/>
        <end position="220"/>
    </location>
</feature>
<dbReference type="Pfam" id="PF02771">
    <property type="entry name" value="Acyl-CoA_dh_N"/>
    <property type="match status" value="1"/>
</dbReference>
<dbReference type="InterPro" id="IPR052161">
    <property type="entry name" value="Mycobact_Acyl-CoA_DH"/>
</dbReference>
<keyword evidence="11" id="KW-1185">Reference proteome</keyword>
<dbReference type="InterPro" id="IPR046373">
    <property type="entry name" value="Acyl-CoA_Oxase/DH_mid-dom_sf"/>
</dbReference>
<comment type="caution">
    <text evidence="10">The sequence shown here is derived from an EMBL/GenBank/DDBJ whole genome shotgun (WGS) entry which is preliminary data.</text>
</comment>
<gene>
    <name evidence="10" type="primary">pimC</name>
    <name evidence="10" type="ORF">E3C22_14935</name>
</gene>
<dbReference type="InterPro" id="IPR013786">
    <property type="entry name" value="AcylCoA_DH/ox_N"/>
</dbReference>
<dbReference type="EMBL" id="SOZD01000004">
    <property type="protein sequence ID" value="TFF21948.1"/>
    <property type="molecule type" value="Genomic_DNA"/>
</dbReference>
<evidence type="ECO:0000256" key="4">
    <source>
        <dbReference type="ARBA" id="ARBA00022827"/>
    </source>
</evidence>
<keyword evidence="4 6" id="KW-0274">FAD</keyword>
<feature type="domain" description="Acyl-CoA dehydrogenase/oxidase N-terminal" evidence="9">
    <location>
        <begin position="6"/>
        <end position="119"/>
    </location>
</feature>
<dbReference type="InterPro" id="IPR017617">
    <property type="entry name" value="Pimeloyl_CoA_dehydrogenase_lsu"/>
</dbReference>
<dbReference type="InterPro" id="IPR036250">
    <property type="entry name" value="AcylCo_DH-like_C"/>
</dbReference>
<dbReference type="Gene3D" id="2.40.110.10">
    <property type="entry name" value="Butyryl-CoA Dehydrogenase, subunit A, domain 2"/>
    <property type="match status" value="1"/>
</dbReference>
<evidence type="ECO:0000313" key="11">
    <source>
        <dbReference type="Proteomes" id="UP000298179"/>
    </source>
</evidence>
<comment type="similarity">
    <text evidence="2 6">Belongs to the acyl-CoA dehydrogenase family.</text>
</comment>
<comment type="cofactor">
    <cofactor evidence="1 6">
        <name>FAD</name>
        <dbReference type="ChEBI" id="CHEBI:57692"/>
    </cofactor>
</comment>
<dbReference type="InterPro" id="IPR006091">
    <property type="entry name" value="Acyl-CoA_Oxase/DH_mid-dom"/>
</dbReference>
<evidence type="ECO:0000313" key="10">
    <source>
        <dbReference type="EMBL" id="TFF21948.1"/>
    </source>
</evidence>
<organism evidence="10 11">
    <name type="scientific">Jiella endophytica</name>
    <dbReference type="NCBI Taxonomy" id="2558362"/>
    <lineage>
        <taxon>Bacteria</taxon>
        <taxon>Pseudomonadati</taxon>
        <taxon>Pseudomonadota</taxon>
        <taxon>Alphaproteobacteria</taxon>
        <taxon>Hyphomicrobiales</taxon>
        <taxon>Aurantimonadaceae</taxon>
        <taxon>Jiella</taxon>
    </lineage>
</organism>
<keyword evidence="5 6" id="KW-0560">Oxidoreductase</keyword>
<protein>
    <submittedName>
        <fullName evidence="10">Pimeloyl-CoA dehydrogenase large subunit</fullName>
        <ecNumber evidence="10">1.3.1.62</ecNumber>
    </submittedName>
</protein>
<dbReference type="GO" id="GO:0005886">
    <property type="term" value="C:plasma membrane"/>
    <property type="evidence" value="ECO:0007669"/>
    <property type="project" value="TreeGrafter"/>
</dbReference>
<keyword evidence="3 6" id="KW-0285">Flavoprotein</keyword>
<evidence type="ECO:0000256" key="2">
    <source>
        <dbReference type="ARBA" id="ARBA00009347"/>
    </source>
</evidence>
<reference evidence="10 11" key="1">
    <citation type="submission" date="2019-03" db="EMBL/GenBank/DDBJ databases">
        <title>Jiella endophytica sp. nov., a novel endophytic bacterium isolated from root of Ficus microcarpa Linn. f.</title>
        <authorList>
            <person name="Tuo L."/>
        </authorList>
    </citation>
    <scope>NUCLEOTIDE SEQUENCE [LARGE SCALE GENOMIC DNA]</scope>
    <source>
        <strain evidence="10 11">CBS5Q-3</strain>
    </source>
</reference>
<evidence type="ECO:0000256" key="1">
    <source>
        <dbReference type="ARBA" id="ARBA00001974"/>
    </source>
</evidence>
<dbReference type="Gene3D" id="1.20.140.10">
    <property type="entry name" value="Butyryl-CoA Dehydrogenase, subunit A, domain 3"/>
    <property type="match status" value="1"/>
</dbReference>
<dbReference type="Proteomes" id="UP000298179">
    <property type="component" value="Unassembled WGS sequence"/>
</dbReference>
<dbReference type="InterPro" id="IPR009100">
    <property type="entry name" value="AcylCoA_DH/oxidase_NM_dom_sf"/>
</dbReference>
<evidence type="ECO:0000256" key="3">
    <source>
        <dbReference type="ARBA" id="ARBA00022630"/>
    </source>
</evidence>
<evidence type="ECO:0000259" key="9">
    <source>
        <dbReference type="Pfam" id="PF02771"/>
    </source>
</evidence>
<dbReference type="AlphaFoldDB" id="A0A4Y8RH16"/>
<dbReference type="InterPro" id="IPR037069">
    <property type="entry name" value="AcylCoA_DH/ox_N_sf"/>
</dbReference>
<dbReference type="Gene3D" id="1.10.540.10">
    <property type="entry name" value="Acyl-CoA dehydrogenase/oxidase, N-terminal domain"/>
    <property type="match status" value="1"/>
</dbReference>
<feature type="domain" description="Acyl-CoA dehydrogenase/oxidase C-terminal" evidence="7">
    <location>
        <begin position="232"/>
        <end position="398"/>
    </location>
</feature>